<feature type="compositionally biased region" description="Low complexity" evidence="1">
    <location>
        <begin position="63"/>
        <end position="72"/>
    </location>
</feature>
<dbReference type="Proteomes" id="UP000654075">
    <property type="component" value="Unassembled WGS sequence"/>
</dbReference>
<proteinExistence type="predicted"/>
<evidence type="ECO:0000256" key="1">
    <source>
        <dbReference type="SAM" id="MobiDB-lite"/>
    </source>
</evidence>
<keyword evidence="3" id="KW-1185">Reference proteome</keyword>
<gene>
    <name evidence="2" type="ORF">PGLA1383_LOCUS5049</name>
</gene>
<evidence type="ECO:0000313" key="3">
    <source>
        <dbReference type="Proteomes" id="UP000654075"/>
    </source>
</evidence>
<feature type="region of interest" description="Disordered" evidence="1">
    <location>
        <begin position="35"/>
        <end position="211"/>
    </location>
</feature>
<feature type="compositionally biased region" description="Basic residues" evidence="1">
    <location>
        <begin position="195"/>
        <end position="205"/>
    </location>
</feature>
<accession>A0A813DKN4</accession>
<comment type="caution">
    <text evidence="2">The sequence shown here is derived from an EMBL/GenBank/DDBJ whole genome shotgun (WGS) entry which is preliminary data.</text>
</comment>
<name>A0A813DKN4_POLGL</name>
<dbReference type="EMBL" id="CAJNNV010001926">
    <property type="protein sequence ID" value="CAE8586153.1"/>
    <property type="molecule type" value="Genomic_DNA"/>
</dbReference>
<feature type="non-terminal residue" evidence="2">
    <location>
        <position position="231"/>
    </location>
</feature>
<feature type="compositionally biased region" description="Basic and acidic residues" evidence="1">
    <location>
        <begin position="43"/>
        <end position="54"/>
    </location>
</feature>
<sequence length="231" mass="25241">LWGLHGGAERLRRPRRRVGEPFADVLRVLRHLRAGRPPPGRLELGDGDARGGREQRHRRRLPGSRPGLRQGGVADAEAGVPGLQGRGRPGGHLLVQVSGLSRLRGAARGARHSEHGAALPQVPGHRQRPGPPLPRLPRGRHQVHAAGRAGQRAGRRSEPHGTPCSWGWARRQPRRQVWPPLRDREGAATREVPARGRRRPPRRAAHPAAVAAWGRGWHPDLARHHGAAADS</sequence>
<feature type="compositionally biased region" description="Low complexity" evidence="1">
    <location>
        <begin position="98"/>
        <end position="108"/>
    </location>
</feature>
<dbReference type="AlphaFoldDB" id="A0A813DKN4"/>
<feature type="non-terminal residue" evidence="2">
    <location>
        <position position="1"/>
    </location>
</feature>
<organism evidence="2 3">
    <name type="scientific">Polarella glacialis</name>
    <name type="common">Dinoflagellate</name>
    <dbReference type="NCBI Taxonomy" id="89957"/>
    <lineage>
        <taxon>Eukaryota</taxon>
        <taxon>Sar</taxon>
        <taxon>Alveolata</taxon>
        <taxon>Dinophyceae</taxon>
        <taxon>Suessiales</taxon>
        <taxon>Suessiaceae</taxon>
        <taxon>Polarella</taxon>
    </lineage>
</organism>
<evidence type="ECO:0000313" key="2">
    <source>
        <dbReference type="EMBL" id="CAE8586153.1"/>
    </source>
</evidence>
<reference evidence="2" key="1">
    <citation type="submission" date="2021-02" db="EMBL/GenBank/DDBJ databases">
        <authorList>
            <person name="Dougan E. K."/>
            <person name="Rhodes N."/>
            <person name="Thang M."/>
            <person name="Chan C."/>
        </authorList>
    </citation>
    <scope>NUCLEOTIDE SEQUENCE</scope>
</reference>
<protein>
    <submittedName>
        <fullName evidence="2">Uncharacterized protein</fullName>
    </submittedName>
</protein>
<feature type="compositionally biased region" description="Basic and acidic residues" evidence="1">
    <location>
        <begin position="181"/>
        <end position="194"/>
    </location>
</feature>